<dbReference type="RefSeq" id="WP_154416794.1">
    <property type="nucleotide sequence ID" value="NZ_DBFCGB010000106.1"/>
</dbReference>
<keyword evidence="4" id="KW-0119">Carbohydrate metabolism</keyword>
<comment type="caution">
    <text evidence="10">The sequence shown here is derived from an EMBL/GenBank/DDBJ whole genome shotgun (WGS) entry which is preliminary data.</text>
</comment>
<dbReference type="InterPro" id="IPR017853">
    <property type="entry name" value="GH"/>
</dbReference>
<dbReference type="AlphaFoldDB" id="A0A844FYF1"/>
<dbReference type="InterPro" id="IPR001547">
    <property type="entry name" value="Glyco_hydro_5"/>
</dbReference>
<evidence type="ECO:0000256" key="2">
    <source>
        <dbReference type="ARBA" id="ARBA00022801"/>
    </source>
</evidence>
<feature type="domain" description="Glycoside hydrolase family 5" evidence="9">
    <location>
        <begin position="210"/>
        <end position="471"/>
    </location>
</feature>
<feature type="chain" id="PRO_5032645919" evidence="8">
    <location>
        <begin position="24"/>
        <end position="521"/>
    </location>
</feature>
<evidence type="ECO:0000256" key="7">
    <source>
        <dbReference type="RuleBase" id="RU361153"/>
    </source>
</evidence>
<evidence type="ECO:0000256" key="3">
    <source>
        <dbReference type="ARBA" id="ARBA00023001"/>
    </source>
</evidence>
<gene>
    <name evidence="10" type="ORF">FYJ85_01715</name>
</gene>
<keyword evidence="8" id="KW-0732">Signal</keyword>
<dbReference type="GO" id="GO:0005576">
    <property type="term" value="C:extracellular region"/>
    <property type="evidence" value="ECO:0007669"/>
    <property type="project" value="TreeGrafter"/>
</dbReference>
<reference evidence="10 11" key="1">
    <citation type="submission" date="2019-08" db="EMBL/GenBank/DDBJ databases">
        <title>In-depth cultivation of the pig gut microbiome towards novel bacterial diversity and tailored functional studies.</title>
        <authorList>
            <person name="Wylensek D."/>
            <person name="Hitch T.C.A."/>
            <person name="Clavel T."/>
        </authorList>
    </citation>
    <scope>NUCLEOTIDE SEQUENCE [LARGE SCALE GENOMIC DNA]</scope>
    <source>
        <strain evidence="10 11">BBE-744-WT-12</strain>
    </source>
</reference>
<dbReference type="GO" id="GO:0008422">
    <property type="term" value="F:beta-glucosidase activity"/>
    <property type="evidence" value="ECO:0007669"/>
    <property type="project" value="TreeGrafter"/>
</dbReference>
<evidence type="ECO:0000256" key="5">
    <source>
        <dbReference type="ARBA" id="ARBA00023295"/>
    </source>
</evidence>
<evidence type="ECO:0000256" key="8">
    <source>
        <dbReference type="SAM" id="SignalP"/>
    </source>
</evidence>
<evidence type="ECO:0000256" key="1">
    <source>
        <dbReference type="ARBA" id="ARBA00005641"/>
    </source>
</evidence>
<keyword evidence="11" id="KW-1185">Reference proteome</keyword>
<dbReference type="SUPFAM" id="SSF51445">
    <property type="entry name" value="(Trans)glycosidases"/>
    <property type="match status" value="1"/>
</dbReference>
<sequence>MRKTTVILAALMLAVLGTRGAEARVSAIGPDLSRPSDWRASDEFSRAEGNVLITDVPAGKGTQQRCMERVVDMTPYRGKTVTFLVKYRSIGVSRPPEAYNGIKFMLKYKPSPESDFRWPGGNGMYGDSDGWQWTSFSETFPAGATSGTLIMGLQNSHGRVEFDLSTLQAGTLFTPEQRVNLDWKVRYPAEIAGHCRLRGVMSPGTIRYEDIRTLKEWNVNLIRAQLSRNWGKVGTELDLEEYDRWLNGKLDDLERAMDWAKEAGIKFVIDLHCLPGGRNLNSNMRMFAEKKYGDHFIEVWKRIASRFKDHPQLYAYDLVNEPLQSVPAPEGYDYWNLQRRAAEAVRKIDGRTPIMIESNMADKPETFAYLSPLAMDNIIYKVHMYAPHSFTHQRLAGEGPVVTYPGRIDGEMWDRERIRRELKPVIEFQKRHNCKIYVGEFSAIAWAPGAEKYLNDCIEVFEELGWDWSYHAFREWNGWSLEHEGDNPQTMKPAGTTPRREVLLKYFKRNEKAQSSAGGAE</sequence>
<dbReference type="Gene3D" id="3.20.20.80">
    <property type="entry name" value="Glycosidases"/>
    <property type="match status" value="1"/>
</dbReference>
<evidence type="ECO:0000313" key="10">
    <source>
        <dbReference type="EMBL" id="MST95764.1"/>
    </source>
</evidence>
<evidence type="ECO:0000313" key="11">
    <source>
        <dbReference type="Proteomes" id="UP000435649"/>
    </source>
</evidence>
<dbReference type="InterPro" id="IPR050386">
    <property type="entry name" value="Glycosyl_hydrolase_5"/>
</dbReference>
<dbReference type="GO" id="GO:0009986">
    <property type="term" value="C:cell surface"/>
    <property type="evidence" value="ECO:0007669"/>
    <property type="project" value="TreeGrafter"/>
</dbReference>
<dbReference type="Pfam" id="PF00150">
    <property type="entry name" value="Cellulase"/>
    <property type="match status" value="1"/>
</dbReference>
<proteinExistence type="inferred from homology"/>
<keyword evidence="6" id="KW-0624">Polysaccharide degradation</keyword>
<accession>A0A844FYF1</accession>
<keyword evidence="3" id="KW-0136">Cellulose degradation</keyword>
<dbReference type="Proteomes" id="UP000435649">
    <property type="component" value="Unassembled WGS sequence"/>
</dbReference>
<evidence type="ECO:0000256" key="6">
    <source>
        <dbReference type="ARBA" id="ARBA00023326"/>
    </source>
</evidence>
<dbReference type="PANTHER" id="PTHR31297:SF41">
    <property type="entry name" value="ENDOGLUCANASE, PUTATIVE (AFU_ORTHOLOGUE AFUA_5G01830)-RELATED"/>
    <property type="match status" value="1"/>
</dbReference>
<dbReference type="GO" id="GO:0030245">
    <property type="term" value="P:cellulose catabolic process"/>
    <property type="evidence" value="ECO:0007669"/>
    <property type="project" value="UniProtKB-KW"/>
</dbReference>
<keyword evidence="5 7" id="KW-0326">Glycosidase</keyword>
<comment type="similarity">
    <text evidence="1 7">Belongs to the glycosyl hydrolase 5 (cellulase A) family.</text>
</comment>
<protein>
    <submittedName>
        <fullName evidence="10">Glycoside hydrolase family 5 protein</fullName>
    </submittedName>
</protein>
<evidence type="ECO:0000259" key="9">
    <source>
        <dbReference type="Pfam" id="PF00150"/>
    </source>
</evidence>
<feature type="signal peptide" evidence="8">
    <location>
        <begin position="1"/>
        <end position="23"/>
    </location>
</feature>
<name>A0A844FYF1_9BACT</name>
<keyword evidence="2 7" id="KW-0378">Hydrolase</keyword>
<dbReference type="PANTHER" id="PTHR31297">
    <property type="entry name" value="GLUCAN ENDO-1,6-BETA-GLUCOSIDASE B"/>
    <property type="match status" value="1"/>
</dbReference>
<organism evidence="10 11">
    <name type="scientific">Victivallis lenta</name>
    <dbReference type="NCBI Taxonomy" id="2606640"/>
    <lineage>
        <taxon>Bacteria</taxon>
        <taxon>Pseudomonadati</taxon>
        <taxon>Lentisphaerota</taxon>
        <taxon>Lentisphaeria</taxon>
        <taxon>Victivallales</taxon>
        <taxon>Victivallaceae</taxon>
        <taxon>Victivallis</taxon>
    </lineage>
</organism>
<evidence type="ECO:0000256" key="4">
    <source>
        <dbReference type="ARBA" id="ARBA00023277"/>
    </source>
</evidence>
<dbReference type="EMBL" id="VUNS01000001">
    <property type="protein sequence ID" value="MST95764.1"/>
    <property type="molecule type" value="Genomic_DNA"/>
</dbReference>